<dbReference type="KEGG" id="pmrn:116948797"/>
<keyword evidence="4 6" id="KW-1133">Transmembrane helix</keyword>
<keyword evidence="3 6" id="KW-0812">Transmembrane</keyword>
<evidence type="ECO:0000256" key="5">
    <source>
        <dbReference type="ARBA" id="ARBA00023136"/>
    </source>
</evidence>
<feature type="transmembrane region" description="Helical" evidence="6">
    <location>
        <begin position="326"/>
        <end position="347"/>
    </location>
</feature>
<evidence type="ECO:0000256" key="1">
    <source>
        <dbReference type="ARBA" id="ARBA00004141"/>
    </source>
</evidence>
<dbReference type="GO" id="GO:0005886">
    <property type="term" value="C:plasma membrane"/>
    <property type="evidence" value="ECO:0007669"/>
    <property type="project" value="UniProtKB-SubCell"/>
</dbReference>
<sequence length="704" mass="77055">MPYCARGAPQGTVEEEEQQPSPEGRSRPGRGCTDVPWLVAFMLFWAGLIFIAAFSIATGAAERLVFGYDSFGNTCGQLNRAIPGVPLSGQDMRSRTYVFFLDACNIDVEHARVVSPALCVSQCPQEELPTLSALRLFAHENGSALCTYDLAPAEYTTSPVAHDKCPRLPVPASWLPFFHRCAPSSSSCYAHFLRTLVVFYNQMDAFQRAIEAITANYRAVLALSFLSLGLSLAMLLGLRHLSALLLRILAALLVFSLLMVTGLMWWMYSDHADLLARTAAQPGPVLTPDVGGQRDEDDPSPAPFALAATPANSSVPQLGILEDNTLALLVGATLSSIATVLLLLLVLLTWRRLHLAVGLFGMLGRVFSHLPLLILQPVWTFVILASFWLCWVAVLLLLGTAGDPVRTAQGLVEFRLIGPIRYMWWYHVLGFVWVTSFVLHCQRMAVSGATISYYFARDKQRLPPYPILSSISQLFRCHLGTVAKGSLLLPLLALPRCLVLHLLCCLQDKSNACARCLLKSCCCLEGLEKHLRHLHETAYIATAHSGTGFCASALEVFELLSSRPLRIVPLVAQGNLLFFLAKMLVVAVTAFFSILVLNFQPNYHLWVVPLGLVCLLAFLVAGCLLSLLSSVSDTLLVCFLLDCRGSSDGGADRGHDADGEIQKCVSRSIKKLAELDRRRKDSSDARDQAVEEQELRPLGSPSAT</sequence>
<feature type="transmembrane region" description="Helical" evidence="6">
    <location>
        <begin position="576"/>
        <end position="597"/>
    </location>
</feature>
<dbReference type="Proteomes" id="UP001318040">
    <property type="component" value="Chromosome 35"/>
</dbReference>
<dbReference type="AlphaFoldDB" id="A0AAJ7TPJ4"/>
<feature type="transmembrane region" description="Helical" evidence="6">
    <location>
        <begin position="353"/>
        <end position="374"/>
    </location>
</feature>
<gene>
    <name evidence="9" type="primary">LOC116948797</name>
</gene>
<feature type="transmembrane region" description="Helical" evidence="6">
    <location>
        <begin position="603"/>
        <end position="628"/>
    </location>
</feature>
<accession>A0AAJ7TPJ4</accession>
<feature type="region of interest" description="Disordered" evidence="7">
    <location>
        <begin position="675"/>
        <end position="704"/>
    </location>
</feature>
<feature type="transmembrane region" description="Helical" evidence="6">
    <location>
        <begin position="422"/>
        <end position="439"/>
    </location>
</feature>
<feature type="region of interest" description="Disordered" evidence="7">
    <location>
        <begin position="1"/>
        <end position="29"/>
    </location>
</feature>
<dbReference type="PANTHER" id="PTHR12385">
    <property type="entry name" value="CHOLINE TRANSPORTER-LIKE (SLC FAMILY 44)"/>
    <property type="match status" value="1"/>
</dbReference>
<organism evidence="8 9">
    <name type="scientific">Petromyzon marinus</name>
    <name type="common">Sea lamprey</name>
    <dbReference type="NCBI Taxonomy" id="7757"/>
    <lineage>
        <taxon>Eukaryota</taxon>
        <taxon>Metazoa</taxon>
        <taxon>Chordata</taxon>
        <taxon>Craniata</taxon>
        <taxon>Vertebrata</taxon>
        <taxon>Cyclostomata</taxon>
        <taxon>Hyperoartia</taxon>
        <taxon>Petromyzontiformes</taxon>
        <taxon>Petromyzontidae</taxon>
        <taxon>Petromyzon</taxon>
    </lineage>
</organism>
<keyword evidence="8" id="KW-1185">Reference proteome</keyword>
<evidence type="ECO:0000256" key="2">
    <source>
        <dbReference type="ARBA" id="ARBA00007168"/>
    </source>
</evidence>
<comment type="similarity">
    <text evidence="2 6">Belongs to the CTL (choline transporter-like) family.</text>
</comment>
<feature type="transmembrane region" description="Helical" evidence="6">
    <location>
        <begin position="381"/>
        <end position="402"/>
    </location>
</feature>
<evidence type="ECO:0000313" key="8">
    <source>
        <dbReference type="Proteomes" id="UP001318040"/>
    </source>
</evidence>
<evidence type="ECO:0000313" key="9">
    <source>
        <dbReference type="RefSeq" id="XP_032821788.1"/>
    </source>
</evidence>
<feature type="transmembrane region" description="Helical" evidence="6">
    <location>
        <begin position="244"/>
        <end position="268"/>
    </location>
</feature>
<name>A0AAJ7TPJ4_PETMA</name>
<reference evidence="9" key="1">
    <citation type="submission" date="2025-08" db="UniProtKB">
        <authorList>
            <consortium name="RefSeq"/>
        </authorList>
    </citation>
    <scope>IDENTIFICATION</scope>
    <source>
        <tissue evidence="9">Sperm</tissue>
    </source>
</reference>
<comment type="function">
    <text evidence="6">Choline transporter.</text>
</comment>
<dbReference type="Pfam" id="PF04515">
    <property type="entry name" value="Choline_transpo"/>
    <property type="match status" value="1"/>
</dbReference>
<evidence type="ECO:0000256" key="3">
    <source>
        <dbReference type="ARBA" id="ARBA00022692"/>
    </source>
</evidence>
<evidence type="ECO:0000256" key="7">
    <source>
        <dbReference type="SAM" id="MobiDB-lite"/>
    </source>
</evidence>
<comment type="subcellular location">
    <subcellularLocation>
        <location evidence="6">Cell membrane</location>
        <topology evidence="6">Multi-pass membrane protein</topology>
    </subcellularLocation>
    <subcellularLocation>
        <location evidence="1">Membrane</location>
        <topology evidence="1">Multi-pass membrane protein</topology>
    </subcellularLocation>
</comment>
<feature type="transmembrane region" description="Helical" evidence="6">
    <location>
        <begin position="217"/>
        <end position="238"/>
    </location>
</feature>
<feature type="transmembrane region" description="Helical" evidence="6">
    <location>
        <begin position="35"/>
        <end position="57"/>
    </location>
</feature>
<dbReference type="GO" id="GO:0022857">
    <property type="term" value="F:transmembrane transporter activity"/>
    <property type="evidence" value="ECO:0007669"/>
    <property type="project" value="UniProtKB-UniRule"/>
</dbReference>
<proteinExistence type="inferred from homology"/>
<feature type="compositionally biased region" description="Basic and acidic residues" evidence="7">
    <location>
        <begin position="675"/>
        <end position="695"/>
    </location>
</feature>
<evidence type="ECO:0000256" key="4">
    <source>
        <dbReference type="ARBA" id="ARBA00022989"/>
    </source>
</evidence>
<protein>
    <recommendedName>
        <fullName evidence="6">Choline transporter-like protein</fullName>
    </recommendedName>
</protein>
<dbReference type="RefSeq" id="XP_032821788.1">
    <property type="nucleotide sequence ID" value="XM_032965897.1"/>
</dbReference>
<evidence type="ECO:0000256" key="6">
    <source>
        <dbReference type="RuleBase" id="RU368066"/>
    </source>
</evidence>
<dbReference type="PANTHER" id="PTHR12385:SF13">
    <property type="entry name" value="CHOLINE TRANSPORTER-LIKE PROTEIN 3"/>
    <property type="match status" value="1"/>
</dbReference>
<dbReference type="InterPro" id="IPR007603">
    <property type="entry name" value="Choline_transptr-like"/>
</dbReference>
<keyword evidence="5 6" id="KW-0472">Membrane</keyword>